<feature type="transmembrane region" description="Helical" evidence="1">
    <location>
        <begin position="53"/>
        <end position="74"/>
    </location>
</feature>
<gene>
    <name evidence="2" type="ORF">L1049_010226</name>
</gene>
<accession>A0AAP0N8S2</accession>
<sequence>MARVTRRCLQSLLKFVNSIIGIVGIAMILYGMWMVRVWQRDIDGSTYDSVPWFIYAFLGIGITLCVVTCLGHVAADTANGLCLSCDLPEDPTGRFDDFKDFVKSNFEICKWIGLSIVLAQGFSILLAMFLRTLGPDQSPYYDSDDDYTPARLPLLNHPVQPPPYIVGDPHFASKNDAWNLKIQEKV</sequence>
<organism evidence="2 3">
    <name type="scientific">Liquidambar formosana</name>
    <name type="common">Formosan gum</name>
    <dbReference type="NCBI Taxonomy" id="63359"/>
    <lineage>
        <taxon>Eukaryota</taxon>
        <taxon>Viridiplantae</taxon>
        <taxon>Streptophyta</taxon>
        <taxon>Embryophyta</taxon>
        <taxon>Tracheophyta</taxon>
        <taxon>Spermatophyta</taxon>
        <taxon>Magnoliopsida</taxon>
        <taxon>eudicotyledons</taxon>
        <taxon>Gunneridae</taxon>
        <taxon>Pentapetalae</taxon>
        <taxon>Saxifragales</taxon>
        <taxon>Altingiaceae</taxon>
        <taxon>Liquidambar</taxon>
    </lineage>
</organism>
<name>A0AAP0N8S2_LIQFO</name>
<dbReference type="AlphaFoldDB" id="A0AAP0N8S2"/>
<keyword evidence="1" id="KW-0812">Transmembrane</keyword>
<feature type="transmembrane region" description="Helical" evidence="1">
    <location>
        <begin position="12"/>
        <end position="33"/>
    </location>
</feature>
<reference evidence="2 3" key="1">
    <citation type="journal article" date="2024" name="Plant J.">
        <title>Genome sequences and population genomics reveal climatic adaptation and genomic divergence between two closely related sweetgum species.</title>
        <authorList>
            <person name="Xu W.Q."/>
            <person name="Ren C.Q."/>
            <person name="Zhang X.Y."/>
            <person name="Comes H.P."/>
            <person name="Liu X.H."/>
            <person name="Li Y.G."/>
            <person name="Kettle C.J."/>
            <person name="Jalonen R."/>
            <person name="Gaisberger H."/>
            <person name="Ma Y.Z."/>
            <person name="Qiu Y.X."/>
        </authorList>
    </citation>
    <scope>NUCLEOTIDE SEQUENCE [LARGE SCALE GENOMIC DNA]</scope>
    <source>
        <strain evidence="2">Hangzhou</strain>
    </source>
</reference>
<protein>
    <recommendedName>
        <fullName evidence="4">Tetraspanin</fullName>
    </recommendedName>
</protein>
<keyword evidence="1" id="KW-0472">Membrane</keyword>
<keyword evidence="3" id="KW-1185">Reference proteome</keyword>
<proteinExistence type="predicted"/>
<evidence type="ECO:0000313" key="3">
    <source>
        <dbReference type="Proteomes" id="UP001415857"/>
    </source>
</evidence>
<dbReference type="Proteomes" id="UP001415857">
    <property type="component" value="Unassembled WGS sequence"/>
</dbReference>
<comment type="caution">
    <text evidence="2">The sequence shown here is derived from an EMBL/GenBank/DDBJ whole genome shotgun (WGS) entry which is preliminary data.</text>
</comment>
<dbReference type="EMBL" id="JBBPBK010000016">
    <property type="protein sequence ID" value="KAK9267791.1"/>
    <property type="molecule type" value="Genomic_DNA"/>
</dbReference>
<keyword evidence="1" id="KW-1133">Transmembrane helix</keyword>
<evidence type="ECO:0000256" key="1">
    <source>
        <dbReference type="SAM" id="Phobius"/>
    </source>
</evidence>
<evidence type="ECO:0008006" key="4">
    <source>
        <dbReference type="Google" id="ProtNLM"/>
    </source>
</evidence>
<evidence type="ECO:0000313" key="2">
    <source>
        <dbReference type="EMBL" id="KAK9267791.1"/>
    </source>
</evidence>
<feature type="transmembrane region" description="Helical" evidence="1">
    <location>
        <begin position="111"/>
        <end position="130"/>
    </location>
</feature>